<keyword evidence="2" id="KW-1185">Reference proteome</keyword>
<protein>
    <recommendedName>
        <fullName evidence="3">DUF932 domain-containing protein</fullName>
    </recommendedName>
</protein>
<dbReference type="AlphaFoldDB" id="T0GBZ8"/>
<evidence type="ECO:0000313" key="1">
    <source>
        <dbReference type="EMBL" id="EQA98176.1"/>
    </source>
</evidence>
<organism evidence="1 2">
    <name type="scientific">Sphingobium quisquiliarum P25</name>
    <dbReference type="NCBI Taxonomy" id="1329909"/>
    <lineage>
        <taxon>Bacteria</taxon>
        <taxon>Pseudomonadati</taxon>
        <taxon>Pseudomonadota</taxon>
        <taxon>Alphaproteobacteria</taxon>
        <taxon>Sphingomonadales</taxon>
        <taxon>Sphingomonadaceae</taxon>
        <taxon>Sphingobium</taxon>
    </lineage>
</organism>
<accession>T0GBZ8</accession>
<reference evidence="1 2" key="1">
    <citation type="journal article" date="2013" name="Genome Announc.">
        <title>Draft Genome Sequence of Sphingobium quisquiliarum Strain P25T, a Novel Hexachlorocyclohexane (HCH)-Degrading Bacterium Isolated from an HCH Dumpsite.</title>
        <authorList>
            <person name="Kumar Singh A."/>
            <person name="Sangwan N."/>
            <person name="Sharma A."/>
            <person name="Gupta V."/>
            <person name="Khurana J.P."/>
            <person name="Lal R."/>
        </authorList>
    </citation>
    <scope>NUCLEOTIDE SEQUENCE [LARGE SCALE GENOMIC DNA]</scope>
    <source>
        <strain evidence="1 2">P25</strain>
    </source>
</reference>
<evidence type="ECO:0008006" key="3">
    <source>
        <dbReference type="Google" id="ProtNLM"/>
    </source>
</evidence>
<gene>
    <name evidence="1" type="ORF">L288_20650</name>
</gene>
<dbReference type="EMBL" id="ATHO01000175">
    <property type="protein sequence ID" value="EQA98176.1"/>
    <property type="molecule type" value="Genomic_DNA"/>
</dbReference>
<evidence type="ECO:0000313" key="2">
    <source>
        <dbReference type="Proteomes" id="UP000015525"/>
    </source>
</evidence>
<sequence length="402" mass="44917">MEFRPMNMQVLEARRDVSGGYKVDVTRGQRVGRVSSEWFSRPDDERYLSLSDLARTVRGRSERSRTRVVESELIHVEASRSDPERLALTLPDADAPIAPTHWSFGQLASLVGAPAAYLRQLPAALAGINLQYGLSSHRAEQIKTFEIEDGRVELRAVTGPDYGRIHDYELVEAVQRIAGNGTGDTRWKVPGVLDWSSGIYNPNVDISKDTTTLYASDRDVFLFLVDDLNPIEAGRLPDGSPDLYFRGFYAWNSEVGAKTLGIASFYLRAVCQNRNLWGVEDFEEITIRHSKYAASRFAHEAAPALLNFANSSPMPFVNGIKAARERIVAKTDEDRTNFLRRRGFSKAETGKIIDTVLAEEGRPPQSIFDFVQGITALARTKPHQDARLDMEAKAKKLLDRAA</sequence>
<dbReference type="PATRIC" id="fig|1329909.3.peg.3967"/>
<proteinExistence type="predicted"/>
<dbReference type="Proteomes" id="UP000015525">
    <property type="component" value="Unassembled WGS sequence"/>
</dbReference>
<name>T0GBZ8_9SPHN</name>
<comment type="caution">
    <text evidence="1">The sequence shown here is derived from an EMBL/GenBank/DDBJ whole genome shotgun (WGS) entry which is preliminary data.</text>
</comment>